<evidence type="ECO:0000313" key="10">
    <source>
        <dbReference type="EMBL" id="KAG8237861.1"/>
    </source>
</evidence>
<sequence>METVLLTAHSEDEACTTISVQNIDDGRMSKKCLVNGEMAATLAKGQHQDVRNKEIAESRQTTEPDKGRESFLLLKGVASDIAVRTSSSLTIETESSDLSESRTQQNSPHTDEMIGDVVTSKTWNCFKAYWNIICRKLFEPNFYFLMTISFWIPALCFFFTNTSSWEETPAMSRNKNKQCIFLNFYDNHDIWHFLSAGGPLNLNRRIQIMPSVAISVDLFEQKPFVLLKKGYFCKEIVEQDG</sequence>
<keyword evidence="6 9" id="KW-0472">Membrane</keyword>
<evidence type="ECO:0000256" key="8">
    <source>
        <dbReference type="SAM" id="MobiDB-lite"/>
    </source>
</evidence>
<feature type="transmembrane region" description="Helical" evidence="9">
    <location>
        <begin position="142"/>
        <end position="160"/>
    </location>
</feature>
<dbReference type="PANTHER" id="PTHR12185">
    <property type="entry name" value="SID1 TRANSMEMBRANE FAMILY MEMEBER"/>
    <property type="match status" value="1"/>
</dbReference>
<evidence type="ECO:0000256" key="3">
    <source>
        <dbReference type="ARBA" id="ARBA00022692"/>
    </source>
</evidence>
<keyword evidence="11" id="KW-1185">Reference proteome</keyword>
<evidence type="ECO:0000256" key="2">
    <source>
        <dbReference type="ARBA" id="ARBA00006618"/>
    </source>
</evidence>
<proteinExistence type="inferred from homology"/>
<gene>
    <name evidence="10" type="ORF">J437_LFUL017924</name>
</gene>
<organism evidence="10 11">
    <name type="scientific">Ladona fulva</name>
    <name type="common">Scarce chaser dragonfly</name>
    <name type="synonym">Libellula fulva</name>
    <dbReference type="NCBI Taxonomy" id="123851"/>
    <lineage>
        <taxon>Eukaryota</taxon>
        <taxon>Metazoa</taxon>
        <taxon>Ecdysozoa</taxon>
        <taxon>Arthropoda</taxon>
        <taxon>Hexapoda</taxon>
        <taxon>Insecta</taxon>
        <taxon>Pterygota</taxon>
        <taxon>Palaeoptera</taxon>
        <taxon>Odonata</taxon>
        <taxon>Epiprocta</taxon>
        <taxon>Anisoptera</taxon>
        <taxon>Libelluloidea</taxon>
        <taxon>Libellulidae</taxon>
        <taxon>Ladona</taxon>
    </lineage>
</organism>
<feature type="region of interest" description="Disordered" evidence="8">
    <location>
        <begin position="44"/>
        <end position="67"/>
    </location>
</feature>
<dbReference type="EMBL" id="KZ309231">
    <property type="protein sequence ID" value="KAG8237861.1"/>
    <property type="molecule type" value="Genomic_DNA"/>
</dbReference>
<dbReference type="OrthoDB" id="416618at2759"/>
<dbReference type="AlphaFoldDB" id="A0A8K0P8H6"/>
<feature type="region of interest" description="Disordered" evidence="8">
    <location>
        <begin position="92"/>
        <end position="113"/>
    </location>
</feature>
<evidence type="ECO:0000256" key="9">
    <source>
        <dbReference type="SAM" id="Phobius"/>
    </source>
</evidence>
<dbReference type="InterPro" id="IPR025958">
    <property type="entry name" value="SID1_TM_fam"/>
</dbReference>
<dbReference type="Proteomes" id="UP000792457">
    <property type="component" value="Unassembled WGS sequence"/>
</dbReference>
<keyword evidence="4" id="KW-0732">Signal</keyword>
<dbReference type="GO" id="GO:0005886">
    <property type="term" value="C:plasma membrane"/>
    <property type="evidence" value="ECO:0007669"/>
    <property type="project" value="TreeGrafter"/>
</dbReference>
<accession>A0A8K0P8H6</accession>
<dbReference type="GO" id="GO:0051033">
    <property type="term" value="F:RNA transmembrane transporter activity"/>
    <property type="evidence" value="ECO:0007669"/>
    <property type="project" value="TreeGrafter"/>
</dbReference>
<reference evidence="10" key="1">
    <citation type="submission" date="2013-04" db="EMBL/GenBank/DDBJ databases">
        <authorList>
            <person name="Qu J."/>
            <person name="Murali S.C."/>
            <person name="Bandaranaike D."/>
            <person name="Bellair M."/>
            <person name="Blankenburg K."/>
            <person name="Chao H."/>
            <person name="Dinh H."/>
            <person name="Doddapaneni H."/>
            <person name="Downs B."/>
            <person name="Dugan-Rocha S."/>
            <person name="Elkadiri S."/>
            <person name="Gnanaolivu R.D."/>
            <person name="Hernandez B."/>
            <person name="Javaid M."/>
            <person name="Jayaseelan J.C."/>
            <person name="Lee S."/>
            <person name="Li M."/>
            <person name="Ming W."/>
            <person name="Munidasa M."/>
            <person name="Muniz J."/>
            <person name="Nguyen L."/>
            <person name="Ongeri F."/>
            <person name="Osuji N."/>
            <person name="Pu L.-L."/>
            <person name="Puazo M."/>
            <person name="Qu C."/>
            <person name="Quiroz J."/>
            <person name="Raj R."/>
            <person name="Weissenberger G."/>
            <person name="Xin Y."/>
            <person name="Zou X."/>
            <person name="Han Y."/>
            <person name="Richards S."/>
            <person name="Worley K."/>
            <person name="Muzny D."/>
            <person name="Gibbs R."/>
        </authorList>
    </citation>
    <scope>NUCLEOTIDE SEQUENCE</scope>
    <source>
        <strain evidence="10">Sampled in the wild</strain>
    </source>
</reference>
<keyword evidence="7" id="KW-0325">Glycoprotein</keyword>
<evidence type="ECO:0000256" key="7">
    <source>
        <dbReference type="ARBA" id="ARBA00023180"/>
    </source>
</evidence>
<evidence type="ECO:0000256" key="1">
    <source>
        <dbReference type="ARBA" id="ARBA00004141"/>
    </source>
</evidence>
<reference evidence="10" key="2">
    <citation type="submission" date="2017-10" db="EMBL/GenBank/DDBJ databases">
        <title>Ladona fulva Genome sequencing and assembly.</title>
        <authorList>
            <person name="Murali S."/>
            <person name="Richards S."/>
            <person name="Bandaranaike D."/>
            <person name="Bellair M."/>
            <person name="Blankenburg K."/>
            <person name="Chao H."/>
            <person name="Dinh H."/>
            <person name="Doddapaneni H."/>
            <person name="Dugan-Rocha S."/>
            <person name="Elkadiri S."/>
            <person name="Gnanaolivu R."/>
            <person name="Hernandez B."/>
            <person name="Skinner E."/>
            <person name="Javaid M."/>
            <person name="Lee S."/>
            <person name="Li M."/>
            <person name="Ming W."/>
            <person name="Munidasa M."/>
            <person name="Muniz J."/>
            <person name="Nguyen L."/>
            <person name="Hughes D."/>
            <person name="Osuji N."/>
            <person name="Pu L.-L."/>
            <person name="Puazo M."/>
            <person name="Qu C."/>
            <person name="Quiroz J."/>
            <person name="Raj R."/>
            <person name="Weissenberger G."/>
            <person name="Xin Y."/>
            <person name="Zou X."/>
            <person name="Han Y."/>
            <person name="Worley K."/>
            <person name="Muzny D."/>
            <person name="Gibbs R."/>
        </authorList>
    </citation>
    <scope>NUCLEOTIDE SEQUENCE</scope>
    <source>
        <strain evidence="10">Sampled in the wild</strain>
    </source>
</reference>
<protein>
    <submittedName>
        <fullName evidence="10">Uncharacterized protein</fullName>
    </submittedName>
</protein>
<comment type="subcellular location">
    <subcellularLocation>
        <location evidence="1">Membrane</location>
        <topology evidence="1">Multi-pass membrane protein</topology>
    </subcellularLocation>
</comment>
<feature type="compositionally biased region" description="Basic and acidic residues" evidence="8">
    <location>
        <begin position="46"/>
        <end position="67"/>
    </location>
</feature>
<name>A0A8K0P8H6_LADFU</name>
<dbReference type="GO" id="GO:0005764">
    <property type="term" value="C:lysosome"/>
    <property type="evidence" value="ECO:0007669"/>
    <property type="project" value="TreeGrafter"/>
</dbReference>
<keyword evidence="5 9" id="KW-1133">Transmembrane helix</keyword>
<evidence type="ECO:0000256" key="6">
    <source>
        <dbReference type="ARBA" id="ARBA00023136"/>
    </source>
</evidence>
<comment type="caution">
    <text evidence="10">The sequence shown here is derived from an EMBL/GenBank/DDBJ whole genome shotgun (WGS) entry which is preliminary data.</text>
</comment>
<keyword evidence="3 9" id="KW-0812">Transmembrane</keyword>
<dbReference type="PANTHER" id="PTHR12185:SF14">
    <property type="entry name" value="CHOLESTEROL UPTAKE PROTEIN 1"/>
    <property type="match status" value="1"/>
</dbReference>
<dbReference type="GO" id="GO:0003725">
    <property type="term" value="F:double-stranded RNA binding"/>
    <property type="evidence" value="ECO:0007669"/>
    <property type="project" value="TreeGrafter"/>
</dbReference>
<evidence type="ECO:0000313" key="11">
    <source>
        <dbReference type="Proteomes" id="UP000792457"/>
    </source>
</evidence>
<evidence type="ECO:0000256" key="4">
    <source>
        <dbReference type="ARBA" id="ARBA00022729"/>
    </source>
</evidence>
<comment type="similarity">
    <text evidence="2">Belongs to the SID1 family.</text>
</comment>
<evidence type="ECO:0000256" key="5">
    <source>
        <dbReference type="ARBA" id="ARBA00022989"/>
    </source>
</evidence>
<dbReference type="Pfam" id="PF13965">
    <property type="entry name" value="SID-1_RNA_chan"/>
    <property type="match status" value="1"/>
</dbReference>